<keyword evidence="5 6" id="KW-0472">Membrane</keyword>
<dbReference type="SUPFAM" id="SSF50978">
    <property type="entry name" value="WD40 repeat-like"/>
    <property type="match status" value="1"/>
</dbReference>
<feature type="transmembrane region" description="Helical" evidence="6">
    <location>
        <begin position="1072"/>
        <end position="1088"/>
    </location>
</feature>
<accession>A0A8H7R9P1</accession>
<organism evidence="8 9">
    <name type="scientific">Mucor saturninus</name>
    <dbReference type="NCBI Taxonomy" id="64648"/>
    <lineage>
        <taxon>Eukaryota</taxon>
        <taxon>Fungi</taxon>
        <taxon>Fungi incertae sedis</taxon>
        <taxon>Mucoromycota</taxon>
        <taxon>Mucoromycotina</taxon>
        <taxon>Mucoromycetes</taxon>
        <taxon>Mucorales</taxon>
        <taxon>Mucorineae</taxon>
        <taxon>Mucoraceae</taxon>
        <taxon>Mucor</taxon>
    </lineage>
</organism>
<evidence type="ECO:0000256" key="5">
    <source>
        <dbReference type="ARBA" id="ARBA00023136"/>
    </source>
</evidence>
<keyword evidence="2 6" id="KW-0812">Transmembrane</keyword>
<dbReference type="PANTHER" id="PTHR10582">
    <property type="entry name" value="TRANSIENT RECEPTOR POTENTIAL ION CHANNEL PROTEIN"/>
    <property type="match status" value="1"/>
</dbReference>
<evidence type="ECO:0000259" key="7">
    <source>
        <dbReference type="Pfam" id="PF00520"/>
    </source>
</evidence>
<gene>
    <name evidence="8" type="ORF">INT47_008413</name>
</gene>
<dbReference type="Proteomes" id="UP000603453">
    <property type="component" value="Unassembled WGS sequence"/>
</dbReference>
<dbReference type="OrthoDB" id="2377581at2759"/>
<dbReference type="GO" id="GO:0005216">
    <property type="term" value="F:monoatomic ion channel activity"/>
    <property type="evidence" value="ECO:0007669"/>
    <property type="project" value="InterPro"/>
</dbReference>
<evidence type="ECO:0000256" key="2">
    <source>
        <dbReference type="ARBA" id="ARBA00022692"/>
    </source>
</evidence>
<keyword evidence="3" id="KW-0677">Repeat</keyword>
<dbReference type="GO" id="GO:0005886">
    <property type="term" value="C:plasma membrane"/>
    <property type="evidence" value="ECO:0007669"/>
    <property type="project" value="TreeGrafter"/>
</dbReference>
<evidence type="ECO:0000256" key="6">
    <source>
        <dbReference type="SAM" id="Phobius"/>
    </source>
</evidence>
<dbReference type="PANTHER" id="PTHR10582:SF2">
    <property type="entry name" value="INACTIVE"/>
    <property type="match status" value="1"/>
</dbReference>
<dbReference type="Gene3D" id="2.130.10.10">
    <property type="entry name" value="YVTN repeat-like/Quinoprotein amine dehydrogenase"/>
    <property type="match status" value="1"/>
</dbReference>
<evidence type="ECO:0000313" key="8">
    <source>
        <dbReference type="EMBL" id="KAG2206944.1"/>
    </source>
</evidence>
<dbReference type="GO" id="GO:0098703">
    <property type="term" value="P:calcium ion import across plasma membrane"/>
    <property type="evidence" value="ECO:0007669"/>
    <property type="project" value="TreeGrafter"/>
</dbReference>
<evidence type="ECO:0000256" key="3">
    <source>
        <dbReference type="ARBA" id="ARBA00022737"/>
    </source>
</evidence>
<feature type="transmembrane region" description="Helical" evidence="6">
    <location>
        <begin position="925"/>
        <end position="941"/>
    </location>
</feature>
<proteinExistence type="predicted"/>
<dbReference type="InterPro" id="IPR036322">
    <property type="entry name" value="WD40_repeat_dom_sf"/>
</dbReference>
<feature type="transmembrane region" description="Helical" evidence="6">
    <location>
        <begin position="1262"/>
        <end position="1289"/>
    </location>
</feature>
<dbReference type="InterPro" id="IPR015943">
    <property type="entry name" value="WD40/YVTN_repeat-like_dom_sf"/>
</dbReference>
<keyword evidence="9" id="KW-1185">Reference proteome</keyword>
<dbReference type="Pfam" id="PF00520">
    <property type="entry name" value="Ion_trans"/>
    <property type="match status" value="1"/>
</dbReference>
<comment type="subcellular location">
    <subcellularLocation>
        <location evidence="1">Membrane</location>
        <topology evidence="1">Multi-pass membrane protein</topology>
    </subcellularLocation>
</comment>
<feature type="transmembrane region" description="Helical" evidence="6">
    <location>
        <begin position="1141"/>
        <end position="1161"/>
    </location>
</feature>
<comment type="caution">
    <text evidence="8">The sequence shown here is derived from an EMBL/GenBank/DDBJ whole genome shotgun (WGS) entry which is preliminary data.</text>
</comment>
<evidence type="ECO:0000313" key="9">
    <source>
        <dbReference type="Proteomes" id="UP000603453"/>
    </source>
</evidence>
<feature type="transmembrane region" description="Helical" evidence="6">
    <location>
        <begin position="1109"/>
        <end position="1129"/>
    </location>
</feature>
<protein>
    <recommendedName>
        <fullName evidence="7">Ion transport domain-containing protein</fullName>
    </recommendedName>
</protein>
<name>A0A8H7R9P1_9FUNG</name>
<keyword evidence="4 6" id="KW-1133">Transmembrane helix</keyword>
<feature type="domain" description="Ion transport" evidence="7">
    <location>
        <begin position="1049"/>
        <end position="1297"/>
    </location>
</feature>
<evidence type="ECO:0000256" key="1">
    <source>
        <dbReference type="ARBA" id="ARBA00004141"/>
    </source>
</evidence>
<dbReference type="EMBL" id="JAEPRD010000027">
    <property type="protein sequence ID" value="KAG2206944.1"/>
    <property type="molecule type" value="Genomic_DNA"/>
</dbReference>
<dbReference type="InterPro" id="IPR005821">
    <property type="entry name" value="Ion_trans_dom"/>
</dbReference>
<evidence type="ECO:0000256" key="4">
    <source>
        <dbReference type="ARBA" id="ARBA00022989"/>
    </source>
</evidence>
<sequence>MDTIIEVGRTDILEDITETVPLNERNLPKAETRNLNILNSNMRHEVILLDISRDKEWVANLTKQNGNLFITRRKFTEIITSYNEETPSVLNITKTIKDFKGAHCKFLSISPNGEYIVLSFYERVPRNNSGYHDPKNPYCYVFKVNNNTINLCNVKIECDGRAVFFHEKLNSLAIINTKAVEVYEDFPNKKSVSYLFDLSLFCSGEEYREGFVIDSGFIKTVTWVDYDNNNIPADMDSIIQISRHARHNLLTTHFKGGIVRVWSLQNGVRLTSFPAPEQSIVAFSKNCKYTATFVALTKSVKIYNVKSGLLVYQLKSQKGFSESFTLTHIRFCYDGRYIAMSGLQDNCVVFEVWYVEAEKSIYRIERPLAHPEINVGRHGNTPTEKRIQPFVVRATNEKKEKCLKGIYTSVQGDEHVTNSIILDIDRYDVRRSTENPSNLIDLPQPMLLDENGNPVNNIVFNWINDEGLQKPYLGAEYELCNNLRDFNYLKCGILNVNGNQLLIRFGLYTVQLWQLSGPAIDPDNPSNNLITPAVDMETVDSKQEDKLLYIRAYKGPDYGIKYSFRENWKIQGFKSIRFIGGMASGRMIVNITENETNKCEQLTHYHTEELFLPLDNFSLHTNVNGQKPFDYHKLESACQTLHYLTADGIEAKFQKDNYHMIFRKTNELIKSAVKDIDIESNFFSTIAGSRTLAMLASFKDGRQIIKSILEKEIPISIFSYARTIKKETPHKYKESLRDNIVNLRELLGVKETIIPTPGPEPQSASDSEAMTYRSSELNLIVQTPKNLDMIAGKENVLTVLIEELDHKLYKFLFNRILSDAKKLGPGCFFALTDALLFLQEEDNTDLLLTSSQKLSFLAIDKKKLGVLDSESVQSIKVKMSQKKEYISNLRNLESHATMEQLTKYSGWYLSMFRLRKKLDCRFTKAVRLSYEIVKYAFLYYVRRFFKKARKDPRGASKVCVVPLPQFNIYTDLPEDRPKNLEYKPDNLITYKTKSAFVKVAVDQDSNNIFKQGDTVCEVMVQYKWETFARWRFWCIYALHAIYYVSYATSVLFASELYGYEEAPLKIEHPGQITSVFFMCASLSVLVIQEARQFAKTSCLHSYISSGYNWIDFFAYVFPVVTLIQMIHGGSYFNEICSVSNLILWTHGILRLRVISFFGITLEIIIQLCLRVRAVFTIMVLVILGFTMSYIIALRLQLDDFFQENYAGDYTVDGSENPSGTVNFVDVSADNGFSNWFKAFYQVWFFVYGVWDPINDGDAGDSFFIMCLSILFSLVTVVIFFNLLIALMASTAESVKSRGKKVWVSHFAAVVSEIELLWCLESTRRDRQNNPSYIYYIASDIQINQYEEILKEENAKLSKDLGIKNASDDQEIM</sequence>
<feature type="transmembrane region" description="Helical" evidence="6">
    <location>
        <begin position="1032"/>
        <end position="1052"/>
    </location>
</feature>
<feature type="transmembrane region" description="Helical" evidence="6">
    <location>
        <begin position="1173"/>
        <end position="1192"/>
    </location>
</feature>
<reference evidence="8" key="1">
    <citation type="submission" date="2020-12" db="EMBL/GenBank/DDBJ databases">
        <title>Metabolic potential, ecology and presence of endohyphal bacteria is reflected in genomic diversity of Mucoromycotina.</title>
        <authorList>
            <person name="Muszewska A."/>
            <person name="Okrasinska A."/>
            <person name="Steczkiewicz K."/>
            <person name="Drgas O."/>
            <person name="Orlowska M."/>
            <person name="Perlinska-Lenart U."/>
            <person name="Aleksandrzak-Piekarczyk T."/>
            <person name="Szatraj K."/>
            <person name="Zielenkiewicz U."/>
            <person name="Pilsyk S."/>
            <person name="Malc E."/>
            <person name="Mieczkowski P."/>
            <person name="Kruszewska J.S."/>
            <person name="Biernat P."/>
            <person name="Pawlowska J."/>
        </authorList>
    </citation>
    <scope>NUCLEOTIDE SEQUENCE</scope>
    <source>
        <strain evidence="8">WA0000017839</strain>
    </source>
</reference>
<dbReference type="InterPro" id="IPR024862">
    <property type="entry name" value="TRPV"/>
</dbReference>